<proteinExistence type="predicted"/>
<dbReference type="Proteomes" id="UP001501433">
    <property type="component" value="Unassembled WGS sequence"/>
</dbReference>
<name>A0ABP9CQP4_9FLAO</name>
<feature type="transmembrane region" description="Helical" evidence="1">
    <location>
        <begin position="56"/>
        <end position="73"/>
    </location>
</feature>
<evidence type="ECO:0000256" key="1">
    <source>
        <dbReference type="SAM" id="Phobius"/>
    </source>
</evidence>
<protein>
    <submittedName>
        <fullName evidence="2">Uncharacterized protein</fullName>
    </submittedName>
</protein>
<evidence type="ECO:0000313" key="3">
    <source>
        <dbReference type="Proteomes" id="UP001501433"/>
    </source>
</evidence>
<gene>
    <name evidence="2" type="ORF">GCM10023330_26260</name>
</gene>
<keyword evidence="1" id="KW-0812">Transmembrane</keyword>
<feature type="transmembrane region" description="Helical" evidence="1">
    <location>
        <begin position="110"/>
        <end position="128"/>
    </location>
</feature>
<organism evidence="2 3">
    <name type="scientific">Litoribaculum gwangyangense</name>
    <dbReference type="NCBI Taxonomy" id="1130722"/>
    <lineage>
        <taxon>Bacteria</taxon>
        <taxon>Pseudomonadati</taxon>
        <taxon>Bacteroidota</taxon>
        <taxon>Flavobacteriia</taxon>
        <taxon>Flavobacteriales</taxon>
        <taxon>Flavobacteriaceae</taxon>
        <taxon>Litoribaculum</taxon>
    </lineage>
</organism>
<dbReference type="EMBL" id="BAABJW010000004">
    <property type="protein sequence ID" value="GAA4816565.1"/>
    <property type="molecule type" value="Genomic_DNA"/>
</dbReference>
<keyword evidence="1" id="KW-1133">Transmembrane helix</keyword>
<keyword evidence="1" id="KW-0472">Membrane</keyword>
<accession>A0ABP9CQP4</accession>
<sequence length="138" mass="15877">MNENANKYLDDLSKKVMAHGKVESPSFNFTDAVMSKIETLSKNQATIYKPLISKRMWFLILVGFLALFSYGLFSGNNEESIGWLNKIDFSILSNNNISNTLSSFKFSKTLMYALVFFGSMICLQIPILKHYFNKRLEY</sequence>
<dbReference type="RefSeq" id="WP_345277558.1">
    <property type="nucleotide sequence ID" value="NZ_BAABJW010000004.1"/>
</dbReference>
<comment type="caution">
    <text evidence="2">The sequence shown here is derived from an EMBL/GenBank/DDBJ whole genome shotgun (WGS) entry which is preliminary data.</text>
</comment>
<keyword evidence="3" id="KW-1185">Reference proteome</keyword>
<reference evidence="3" key="1">
    <citation type="journal article" date="2019" name="Int. J. Syst. Evol. Microbiol.">
        <title>The Global Catalogue of Microorganisms (GCM) 10K type strain sequencing project: providing services to taxonomists for standard genome sequencing and annotation.</title>
        <authorList>
            <consortium name="The Broad Institute Genomics Platform"/>
            <consortium name="The Broad Institute Genome Sequencing Center for Infectious Disease"/>
            <person name="Wu L."/>
            <person name="Ma J."/>
        </authorList>
    </citation>
    <scope>NUCLEOTIDE SEQUENCE [LARGE SCALE GENOMIC DNA]</scope>
    <source>
        <strain evidence="3">JCM 18325</strain>
    </source>
</reference>
<evidence type="ECO:0000313" key="2">
    <source>
        <dbReference type="EMBL" id="GAA4816565.1"/>
    </source>
</evidence>